<evidence type="ECO:0000313" key="3">
    <source>
        <dbReference type="Proteomes" id="UP001227101"/>
    </source>
</evidence>
<feature type="transmembrane region" description="Helical" evidence="1">
    <location>
        <begin position="31"/>
        <end position="52"/>
    </location>
</feature>
<proteinExistence type="predicted"/>
<name>A0ABY8XWP0_9PSEU</name>
<keyword evidence="1" id="KW-0472">Membrane</keyword>
<dbReference type="Proteomes" id="UP001227101">
    <property type="component" value="Chromosome"/>
</dbReference>
<evidence type="ECO:0000313" key="2">
    <source>
        <dbReference type="EMBL" id="WIV60142.1"/>
    </source>
</evidence>
<gene>
    <name evidence="2" type="ORF">QP939_16760</name>
</gene>
<dbReference type="RefSeq" id="WP_285457703.1">
    <property type="nucleotide sequence ID" value="NZ_CP127173.1"/>
</dbReference>
<organism evidence="2 3">
    <name type="scientific">Amycolatopsis nalaikhensis</name>
    <dbReference type="NCBI Taxonomy" id="715472"/>
    <lineage>
        <taxon>Bacteria</taxon>
        <taxon>Bacillati</taxon>
        <taxon>Actinomycetota</taxon>
        <taxon>Actinomycetes</taxon>
        <taxon>Pseudonocardiales</taxon>
        <taxon>Pseudonocardiaceae</taxon>
        <taxon>Amycolatopsis</taxon>
    </lineage>
</organism>
<keyword evidence="1" id="KW-1133">Transmembrane helix</keyword>
<sequence>MADVLDAARRDAEAGLTFARRMRAKLAGPRASAAVLTALPVLCVLIGQAMGADPLAVLTKSTPGQLLLITGSALLWAGTAWCRGLMGKVRVR</sequence>
<protein>
    <recommendedName>
        <fullName evidence="4">Tight adherence protein B</fullName>
    </recommendedName>
</protein>
<evidence type="ECO:0008006" key="4">
    <source>
        <dbReference type="Google" id="ProtNLM"/>
    </source>
</evidence>
<keyword evidence="3" id="KW-1185">Reference proteome</keyword>
<keyword evidence="1" id="KW-0812">Transmembrane</keyword>
<reference evidence="2 3" key="1">
    <citation type="submission" date="2023-06" db="EMBL/GenBank/DDBJ databases">
        <authorList>
            <person name="Oyuntsetseg B."/>
            <person name="Kim S.B."/>
        </authorList>
    </citation>
    <scope>NUCLEOTIDE SEQUENCE [LARGE SCALE GENOMIC DNA]</scope>
    <source>
        <strain evidence="2 3">2-2</strain>
    </source>
</reference>
<evidence type="ECO:0000256" key="1">
    <source>
        <dbReference type="SAM" id="Phobius"/>
    </source>
</evidence>
<accession>A0ABY8XWP0</accession>
<feature type="transmembrane region" description="Helical" evidence="1">
    <location>
        <begin position="64"/>
        <end position="82"/>
    </location>
</feature>
<dbReference type="EMBL" id="CP127173">
    <property type="protein sequence ID" value="WIV60142.1"/>
    <property type="molecule type" value="Genomic_DNA"/>
</dbReference>